<accession>A0A0R3MQY2</accession>
<proteinExistence type="predicted"/>
<dbReference type="AlphaFoldDB" id="A0A0R3MQY2"/>
<reference evidence="1 2" key="1">
    <citation type="submission" date="2014-03" db="EMBL/GenBank/DDBJ databases">
        <title>Bradyrhizobium valentinum sp. nov., isolated from effective nodules of Lupinus mariae-josephae, a lupine endemic of basic-lime soils in Eastern Spain.</title>
        <authorList>
            <person name="Duran D."/>
            <person name="Rey L."/>
            <person name="Navarro A."/>
            <person name="Busquets A."/>
            <person name="Imperial J."/>
            <person name="Ruiz-Argueso T."/>
        </authorList>
    </citation>
    <scope>NUCLEOTIDE SEQUENCE [LARGE SCALE GENOMIC DNA]</scope>
    <source>
        <strain evidence="1 2">Ro19</strain>
    </source>
</reference>
<evidence type="ECO:0000313" key="1">
    <source>
        <dbReference type="EMBL" id="KRR22273.1"/>
    </source>
</evidence>
<protein>
    <submittedName>
        <fullName evidence="1">Uncharacterized protein</fullName>
    </submittedName>
</protein>
<evidence type="ECO:0000313" key="2">
    <source>
        <dbReference type="Proteomes" id="UP000052023"/>
    </source>
</evidence>
<organism evidence="1 2">
    <name type="scientific">Bradyrhizobium retamae</name>
    <dbReference type="NCBI Taxonomy" id="1300035"/>
    <lineage>
        <taxon>Bacteria</taxon>
        <taxon>Pseudomonadati</taxon>
        <taxon>Pseudomonadota</taxon>
        <taxon>Alphaproteobacteria</taxon>
        <taxon>Hyphomicrobiales</taxon>
        <taxon>Nitrobacteraceae</taxon>
        <taxon>Bradyrhizobium</taxon>
    </lineage>
</organism>
<dbReference type="Proteomes" id="UP000052023">
    <property type="component" value="Unassembled WGS sequence"/>
</dbReference>
<name>A0A0R3MQY2_9BRAD</name>
<gene>
    <name evidence="1" type="ORF">CQ13_29730</name>
</gene>
<sequence length="147" mass="17125">MRLGDIGRLPRTRQWYLGHYLWLFGAHLWLCRHHFWLRSVGDDAGELFLACVEPLGERLAFARHLDLARFDLLDDTVVACHFLMARLELARDIFIVADQLFLPHIELFYRLPQGSEIARHGLELLRQVGRHGDGIRRCVFDGSRCGF</sequence>
<keyword evidence="2" id="KW-1185">Reference proteome</keyword>
<dbReference type="EMBL" id="LLYA01000166">
    <property type="protein sequence ID" value="KRR22273.1"/>
    <property type="molecule type" value="Genomic_DNA"/>
</dbReference>
<comment type="caution">
    <text evidence="1">The sequence shown here is derived from an EMBL/GenBank/DDBJ whole genome shotgun (WGS) entry which is preliminary data.</text>
</comment>